<evidence type="ECO:0000313" key="3">
    <source>
        <dbReference type="Proteomes" id="UP001195483"/>
    </source>
</evidence>
<protein>
    <submittedName>
        <fullName evidence="2">Uncharacterized protein</fullName>
    </submittedName>
</protein>
<dbReference type="AlphaFoldDB" id="A0AAE0S952"/>
<gene>
    <name evidence="2" type="ORF">CHS0354_004831</name>
</gene>
<organism evidence="2 3">
    <name type="scientific">Potamilus streckersoni</name>
    <dbReference type="NCBI Taxonomy" id="2493646"/>
    <lineage>
        <taxon>Eukaryota</taxon>
        <taxon>Metazoa</taxon>
        <taxon>Spiralia</taxon>
        <taxon>Lophotrochozoa</taxon>
        <taxon>Mollusca</taxon>
        <taxon>Bivalvia</taxon>
        <taxon>Autobranchia</taxon>
        <taxon>Heteroconchia</taxon>
        <taxon>Palaeoheterodonta</taxon>
        <taxon>Unionida</taxon>
        <taxon>Unionoidea</taxon>
        <taxon>Unionidae</taxon>
        <taxon>Ambleminae</taxon>
        <taxon>Lampsilini</taxon>
        <taxon>Potamilus</taxon>
    </lineage>
</organism>
<comment type="caution">
    <text evidence="2">The sequence shown here is derived from an EMBL/GenBank/DDBJ whole genome shotgun (WGS) entry which is preliminary data.</text>
</comment>
<accession>A0AAE0S952</accession>
<reference evidence="2" key="3">
    <citation type="submission" date="2023-05" db="EMBL/GenBank/DDBJ databases">
        <authorList>
            <person name="Smith C.H."/>
        </authorList>
    </citation>
    <scope>NUCLEOTIDE SEQUENCE</scope>
    <source>
        <strain evidence="2">CHS0354</strain>
        <tissue evidence="2">Mantle</tissue>
    </source>
</reference>
<evidence type="ECO:0000313" key="2">
    <source>
        <dbReference type="EMBL" id="KAK3587544.1"/>
    </source>
</evidence>
<feature type="region of interest" description="Disordered" evidence="1">
    <location>
        <begin position="20"/>
        <end position="315"/>
    </location>
</feature>
<evidence type="ECO:0000256" key="1">
    <source>
        <dbReference type="SAM" id="MobiDB-lite"/>
    </source>
</evidence>
<sequence>MGCGHSKSDDAVIRVTSAHVMKEFNKRRNSTKSASSSSSSGSDDSKHVSKKGKKKKDNVVSPVIKANEDKIINNESQKPLTPTPKSASSRGSRTRKSSSSGFSEHEKDTSSIDRNEVERKADDEDGEKGTAIFTIGGNDEEDINTPKDTGTTHESVIYIKEDGGEDNQKANDDEMSQPGIIADGEEEEEDEDNIDGKSGNNENDNDTQQIKEQQVDDEEDLGIYEDNGNNNDIDDENDKTPRSVGEDDFDDTEQQMNSDGEDVPDSFLEHNDANDTEHNKSTEPSHGIANEDHDRSDEGDRILTLTPSSEREEEA</sequence>
<feature type="compositionally biased region" description="Basic and acidic residues" evidence="1">
    <location>
        <begin position="267"/>
        <end position="301"/>
    </location>
</feature>
<feature type="compositionally biased region" description="Low complexity" evidence="1">
    <location>
        <begin position="85"/>
        <end position="102"/>
    </location>
</feature>
<dbReference type="EMBL" id="JAEAOA010000355">
    <property type="protein sequence ID" value="KAK3587544.1"/>
    <property type="molecule type" value="Genomic_DNA"/>
</dbReference>
<proteinExistence type="predicted"/>
<feature type="compositionally biased region" description="Acidic residues" evidence="1">
    <location>
        <begin position="183"/>
        <end position="193"/>
    </location>
</feature>
<reference evidence="2" key="2">
    <citation type="journal article" date="2021" name="Genome Biol. Evol.">
        <title>Developing a high-quality reference genome for a parasitic bivalve with doubly uniparental inheritance (Bivalvia: Unionida).</title>
        <authorList>
            <person name="Smith C.H."/>
        </authorList>
    </citation>
    <scope>NUCLEOTIDE SEQUENCE</scope>
    <source>
        <strain evidence="2">CHS0354</strain>
        <tissue evidence="2">Mantle</tissue>
    </source>
</reference>
<feature type="compositionally biased region" description="Polar residues" evidence="1">
    <location>
        <begin position="73"/>
        <end position="84"/>
    </location>
</feature>
<feature type="compositionally biased region" description="Polar residues" evidence="1">
    <location>
        <begin position="198"/>
        <end position="212"/>
    </location>
</feature>
<name>A0AAE0S952_9BIVA</name>
<keyword evidence="3" id="KW-1185">Reference proteome</keyword>
<reference evidence="2" key="1">
    <citation type="journal article" date="2021" name="Genome Biol. Evol.">
        <title>A High-Quality Reference Genome for a Parasitic Bivalve with Doubly Uniparental Inheritance (Bivalvia: Unionida).</title>
        <authorList>
            <person name="Smith C.H."/>
        </authorList>
    </citation>
    <scope>NUCLEOTIDE SEQUENCE</scope>
    <source>
        <strain evidence="2">CHS0354</strain>
    </source>
</reference>
<feature type="compositionally biased region" description="Basic and acidic residues" evidence="1">
    <location>
        <begin position="103"/>
        <end position="122"/>
    </location>
</feature>
<feature type="compositionally biased region" description="Acidic residues" evidence="1">
    <location>
        <begin position="246"/>
        <end position="264"/>
    </location>
</feature>
<feature type="compositionally biased region" description="Low complexity" evidence="1">
    <location>
        <begin position="31"/>
        <end position="42"/>
    </location>
</feature>
<feature type="compositionally biased region" description="Basic and acidic residues" evidence="1">
    <location>
        <begin position="159"/>
        <end position="172"/>
    </location>
</feature>
<dbReference type="Proteomes" id="UP001195483">
    <property type="component" value="Unassembled WGS sequence"/>
</dbReference>